<feature type="non-terminal residue" evidence="2">
    <location>
        <position position="1"/>
    </location>
</feature>
<name>A0A0B6Y349_9EUPU</name>
<accession>A0A0B6Y349</accession>
<feature type="region of interest" description="Disordered" evidence="1">
    <location>
        <begin position="42"/>
        <end position="84"/>
    </location>
</feature>
<reference evidence="2" key="1">
    <citation type="submission" date="2014-12" db="EMBL/GenBank/DDBJ databases">
        <title>Insight into the proteome of Arion vulgaris.</title>
        <authorList>
            <person name="Aradska J."/>
            <person name="Bulat T."/>
            <person name="Smidak R."/>
            <person name="Sarate P."/>
            <person name="Gangsoo J."/>
            <person name="Sialana F."/>
            <person name="Bilban M."/>
            <person name="Lubec G."/>
        </authorList>
    </citation>
    <scope>NUCLEOTIDE SEQUENCE</scope>
    <source>
        <tissue evidence="2">Skin</tissue>
    </source>
</reference>
<gene>
    <name evidence="2" type="primary">ORF10313</name>
</gene>
<evidence type="ECO:0000256" key="1">
    <source>
        <dbReference type="SAM" id="MobiDB-lite"/>
    </source>
</evidence>
<dbReference type="AlphaFoldDB" id="A0A0B6Y349"/>
<sequence length="125" mass="14030">QVSEPVPQPEVFRRHHILSPSDKKLDQISSENQVLLERYSYQDKPHKNTHPSIAVKDNANNVNENVDNDAILSGKADGQGSTKPNIEVPDGICMPYKPCKQGEFCQLGHSCTFNYNLGYPVCQYN</sequence>
<dbReference type="EMBL" id="HACG01003421">
    <property type="protein sequence ID" value="CEK50286.1"/>
    <property type="molecule type" value="Transcribed_RNA"/>
</dbReference>
<organism evidence="2">
    <name type="scientific">Arion vulgaris</name>
    <dbReference type="NCBI Taxonomy" id="1028688"/>
    <lineage>
        <taxon>Eukaryota</taxon>
        <taxon>Metazoa</taxon>
        <taxon>Spiralia</taxon>
        <taxon>Lophotrochozoa</taxon>
        <taxon>Mollusca</taxon>
        <taxon>Gastropoda</taxon>
        <taxon>Heterobranchia</taxon>
        <taxon>Euthyneura</taxon>
        <taxon>Panpulmonata</taxon>
        <taxon>Eupulmonata</taxon>
        <taxon>Stylommatophora</taxon>
        <taxon>Helicina</taxon>
        <taxon>Arionoidea</taxon>
        <taxon>Arionidae</taxon>
        <taxon>Arion</taxon>
    </lineage>
</organism>
<evidence type="ECO:0000313" key="2">
    <source>
        <dbReference type="EMBL" id="CEK50286.1"/>
    </source>
</evidence>
<feature type="compositionally biased region" description="Low complexity" evidence="1">
    <location>
        <begin position="54"/>
        <end position="70"/>
    </location>
</feature>
<feature type="non-terminal residue" evidence="2">
    <location>
        <position position="125"/>
    </location>
</feature>
<proteinExistence type="predicted"/>
<protein>
    <submittedName>
        <fullName evidence="2">Uncharacterized protein</fullName>
    </submittedName>
</protein>